<sequence>MHLRLLDVANGSGRDMSPSFCCVLVDTWTHRSLHTGNGVIDFNEFVVMMAQQQRLCPEELEQAFRMFDKDGDGFIDPMELRHLLTNLGEKLTEEEVDDMIREVDIDGDGKVDYNDVTLTSRHLETTTRRRDDVTAGNNNPLRHISVDGVIDPRGEVVRQLDTRELDYLGLTEDVVQSNYWGHSSTTPDAATFVDPSWVVVVCAVSLVDECRRHCF</sequence>
<gene>
    <name evidence="4" type="ORF">NP493_28g10010</name>
</gene>
<dbReference type="PANTHER" id="PTHR23050">
    <property type="entry name" value="CALCIUM BINDING PROTEIN"/>
    <property type="match status" value="1"/>
</dbReference>
<dbReference type="PROSITE" id="PS00018">
    <property type="entry name" value="EF_HAND_1"/>
    <property type="match status" value="2"/>
</dbReference>
<dbReference type="CDD" id="cd00051">
    <property type="entry name" value="EFh"/>
    <property type="match status" value="1"/>
</dbReference>
<evidence type="ECO:0000256" key="2">
    <source>
        <dbReference type="ARBA" id="ARBA00022837"/>
    </source>
</evidence>
<comment type="caution">
    <text evidence="4">The sequence shown here is derived from an EMBL/GenBank/DDBJ whole genome shotgun (WGS) entry which is preliminary data.</text>
</comment>
<evidence type="ECO:0000313" key="5">
    <source>
        <dbReference type="Proteomes" id="UP001209878"/>
    </source>
</evidence>
<dbReference type="SMART" id="SM00054">
    <property type="entry name" value="EFh"/>
    <property type="match status" value="2"/>
</dbReference>
<dbReference type="Proteomes" id="UP001209878">
    <property type="component" value="Unassembled WGS sequence"/>
</dbReference>
<evidence type="ECO:0000259" key="3">
    <source>
        <dbReference type="PROSITE" id="PS50222"/>
    </source>
</evidence>
<evidence type="ECO:0000313" key="4">
    <source>
        <dbReference type="EMBL" id="KAK2192555.1"/>
    </source>
</evidence>
<dbReference type="AlphaFoldDB" id="A0AAD9PDD8"/>
<dbReference type="InterPro" id="IPR050145">
    <property type="entry name" value="Centrin_CML-like"/>
</dbReference>
<dbReference type="GO" id="GO:0005509">
    <property type="term" value="F:calcium ion binding"/>
    <property type="evidence" value="ECO:0007669"/>
    <property type="project" value="InterPro"/>
</dbReference>
<dbReference type="Gene3D" id="1.10.238.10">
    <property type="entry name" value="EF-hand"/>
    <property type="match status" value="1"/>
</dbReference>
<dbReference type="PROSITE" id="PS50222">
    <property type="entry name" value="EF_HAND_2"/>
    <property type="match status" value="2"/>
</dbReference>
<dbReference type="FunFam" id="1.10.238.10:FF:000001">
    <property type="entry name" value="Calmodulin 1"/>
    <property type="match status" value="1"/>
</dbReference>
<dbReference type="InterPro" id="IPR011992">
    <property type="entry name" value="EF-hand-dom_pair"/>
</dbReference>
<feature type="domain" description="EF-hand" evidence="3">
    <location>
        <begin position="55"/>
        <end position="90"/>
    </location>
</feature>
<proteinExistence type="predicted"/>
<dbReference type="InterPro" id="IPR018247">
    <property type="entry name" value="EF_Hand_1_Ca_BS"/>
</dbReference>
<name>A0AAD9PDD8_RIDPI</name>
<reference evidence="4" key="1">
    <citation type="journal article" date="2023" name="Mol. Biol. Evol.">
        <title>Third-Generation Sequencing Reveals the Adaptive Role of the Epigenome in Three Deep-Sea Polychaetes.</title>
        <authorList>
            <person name="Perez M."/>
            <person name="Aroh O."/>
            <person name="Sun Y."/>
            <person name="Lan Y."/>
            <person name="Juniper S.K."/>
            <person name="Young C.R."/>
            <person name="Angers B."/>
            <person name="Qian P.Y."/>
        </authorList>
    </citation>
    <scope>NUCLEOTIDE SEQUENCE</scope>
    <source>
        <strain evidence="4">R07B-5</strain>
    </source>
</reference>
<dbReference type="Pfam" id="PF13499">
    <property type="entry name" value="EF-hand_7"/>
    <property type="match status" value="1"/>
</dbReference>
<accession>A0AAD9PDD8</accession>
<keyword evidence="2" id="KW-0106">Calcium</keyword>
<keyword evidence="1" id="KW-0677">Repeat</keyword>
<feature type="domain" description="EF-hand" evidence="3">
    <location>
        <begin position="91"/>
        <end position="126"/>
    </location>
</feature>
<dbReference type="SUPFAM" id="SSF47473">
    <property type="entry name" value="EF-hand"/>
    <property type="match status" value="1"/>
</dbReference>
<keyword evidence="5" id="KW-1185">Reference proteome</keyword>
<dbReference type="EMBL" id="JAODUO010000028">
    <property type="protein sequence ID" value="KAK2192555.1"/>
    <property type="molecule type" value="Genomic_DNA"/>
</dbReference>
<dbReference type="InterPro" id="IPR002048">
    <property type="entry name" value="EF_hand_dom"/>
</dbReference>
<protein>
    <recommendedName>
        <fullName evidence="3">EF-hand domain-containing protein</fullName>
    </recommendedName>
</protein>
<organism evidence="4 5">
    <name type="scientific">Ridgeia piscesae</name>
    <name type="common">Tubeworm</name>
    <dbReference type="NCBI Taxonomy" id="27915"/>
    <lineage>
        <taxon>Eukaryota</taxon>
        <taxon>Metazoa</taxon>
        <taxon>Spiralia</taxon>
        <taxon>Lophotrochozoa</taxon>
        <taxon>Annelida</taxon>
        <taxon>Polychaeta</taxon>
        <taxon>Sedentaria</taxon>
        <taxon>Canalipalpata</taxon>
        <taxon>Sabellida</taxon>
        <taxon>Siboglinidae</taxon>
        <taxon>Ridgeia</taxon>
    </lineage>
</organism>
<evidence type="ECO:0000256" key="1">
    <source>
        <dbReference type="ARBA" id="ARBA00022737"/>
    </source>
</evidence>